<evidence type="ECO:0000256" key="1">
    <source>
        <dbReference type="ARBA" id="ARBA00022679"/>
    </source>
</evidence>
<comment type="caution">
    <text evidence="4">The sequence shown here is derived from an EMBL/GenBank/DDBJ whole genome shotgun (WGS) entry which is preliminary data.</text>
</comment>
<dbReference type="GO" id="GO:0016740">
    <property type="term" value="F:transferase activity"/>
    <property type="evidence" value="ECO:0007669"/>
    <property type="project" value="UniProtKB-KW"/>
</dbReference>
<evidence type="ECO:0000256" key="2">
    <source>
        <dbReference type="ARBA" id="ARBA00022737"/>
    </source>
</evidence>
<keyword evidence="1" id="KW-0808">Transferase</keyword>
<sequence length="173" mass="18415">MRQREVAVRRKSEEVEREAGVVDKYRSHANGNGWVSAKATVHPSAFVSENTYVEAGAEIGAETWIGAGSWIDQGVIVGERVFVGQNVHVGPDSRLGSSAWIGSNARIGAEVRISGGVRLERDAVVADTTIIGPPPAARLNAVAHRVPPHLMPSSGTTDAAPVKRARSRYTRAA</sequence>
<name>A0A3A5MDA4_9MICO</name>
<feature type="region of interest" description="Disordered" evidence="3">
    <location>
        <begin position="149"/>
        <end position="173"/>
    </location>
</feature>
<feature type="compositionally biased region" description="Basic residues" evidence="3">
    <location>
        <begin position="163"/>
        <end position="173"/>
    </location>
</feature>
<keyword evidence="2" id="KW-0677">Repeat</keyword>
<dbReference type="AlphaFoldDB" id="A0A3A5MDA4"/>
<reference evidence="4 5" key="1">
    <citation type="submission" date="2018-09" db="EMBL/GenBank/DDBJ databases">
        <title>Novel species of Cryobacterium.</title>
        <authorList>
            <person name="Liu Q."/>
            <person name="Xin Y.-H."/>
        </authorList>
    </citation>
    <scope>NUCLEOTIDE SEQUENCE [LARGE SCALE GENOMIC DNA]</scope>
    <source>
        <strain evidence="4 5">Hh39</strain>
    </source>
</reference>
<keyword evidence="5" id="KW-1185">Reference proteome</keyword>
<gene>
    <name evidence="4" type="ORF">D6T64_17870</name>
</gene>
<dbReference type="PANTHER" id="PTHR43300">
    <property type="entry name" value="ACETYLTRANSFERASE"/>
    <property type="match status" value="1"/>
</dbReference>
<protein>
    <recommendedName>
        <fullName evidence="6">Transferase</fullName>
    </recommendedName>
</protein>
<dbReference type="Proteomes" id="UP000272015">
    <property type="component" value="Unassembled WGS sequence"/>
</dbReference>
<dbReference type="InterPro" id="IPR001451">
    <property type="entry name" value="Hexapep"/>
</dbReference>
<accession>A0A3A5MDA4</accession>
<dbReference type="InterPro" id="IPR011004">
    <property type="entry name" value="Trimer_LpxA-like_sf"/>
</dbReference>
<organism evidence="4 5">
    <name type="scientific">Cryobacterium melibiosiphilum</name>
    <dbReference type="NCBI Taxonomy" id="995039"/>
    <lineage>
        <taxon>Bacteria</taxon>
        <taxon>Bacillati</taxon>
        <taxon>Actinomycetota</taxon>
        <taxon>Actinomycetes</taxon>
        <taxon>Micrococcales</taxon>
        <taxon>Microbacteriaceae</taxon>
        <taxon>Cryobacterium</taxon>
    </lineage>
</organism>
<proteinExistence type="predicted"/>
<dbReference type="PROSITE" id="PS00101">
    <property type="entry name" value="HEXAPEP_TRANSFERASES"/>
    <property type="match status" value="1"/>
</dbReference>
<dbReference type="InterPro" id="IPR050179">
    <property type="entry name" value="Trans_hexapeptide_repeat"/>
</dbReference>
<evidence type="ECO:0000313" key="4">
    <source>
        <dbReference type="EMBL" id="RJT86139.1"/>
    </source>
</evidence>
<dbReference type="EMBL" id="QZVS01000094">
    <property type="protein sequence ID" value="RJT86139.1"/>
    <property type="molecule type" value="Genomic_DNA"/>
</dbReference>
<evidence type="ECO:0000256" key="3">
    <source>
        <dbReference type="SAM" id="MobiDB-lite"/>
    </source>
</evidence>
<evidence type="ECO:0008006" key="6">
    <source>
        <dbReference type="Google" id="ProtNLM"/>
    </source>
</evidence>
<dbReference type="SUPFAM" id="SSF51161">
    <property type="entry name" value="Trimeric LpxA-like enzymes"/>
    <property type="match status" value="1"/>
</dbReference>
<evidence type="ECO:0000313" key="5">
    <source>
        <dbReference type="Proteomes" id="UP000272015"/>
    </source>
</evidence>
<dbReference type="Gene3D" id="2.160.10.10">
    <property type="entry name" value="Hexapeptide repeat proteins"/>
    <property type="match status" value="1"/>
</dbReference>
<dbReference type="InterPro" id="IPR018357">
    <property type="entry name" value="Hexapep_transf_CS"/>
</dbReference>
<dbReference type="Pfam" id="PF14602">
    <property type="entry name" value="Hexapep_2"/>
    <property type="match status" value="2"/>
</dbReference>